<evidence type="ECO:0000313" key="3">
    <source>
        <dbReference type="EMBL" id="EJK60972.1"/>
    </source>
</evidence>
<feature type="transmembrane region" description="Helical" evidence="2">
    <location>
        <begin position="85"/>
        <end position="104"/>
    </location>
</feature>
<keyword evidence="2" id="KW-1133">Transmembrane helix</keyword>
<dbReference type="Proteomes" id="UP000266841">
    <property type="component" value="Unassembled WGS sequence"/>
</dbReference>
<keyword evidence="4" id="KW-1185">Reference proteome</keyword>
<keyword evidence="2" id="KW-0472">Membrane</keyword>
<keyword evidence="2" id="KW-0812">Transmembrane</keyword>
<dbReference type="EMBL" id="AGNL01020532">
    <property type="protein sequence ID" value="EJK60972.1"/>
    <property type="molecule type" value="Genomic_DNA"/>
</dbReference>
<dbReference type="OrthoDB" id="51375at2759"/>
<evidence type="ECO:0000256" key="1">
    <source>
        <dbReference type="SAM" id="MobiDB-lite"/>
    </source>
</evidence>
<evidence type="ECO:0000313" key="4">
    <source>
        <dbReference type="Proteomes" id="UP000266841"/>
    </source>
</evidence>
<sequence length="579" mass="65706">MRVRLSQLLKPTSTPVSNSHPRHEGGTVLSYDSEPFLLDCEWGRQAPGDGPKKLDNDTAYVERDIAFGSRAMVGTVMRRRQQRRLLLLSGVTACVCVCGERLLLHERHNLRLRAELRDELDRLSHHVPYERVLRVAGFCSSPLLDWSRKQIRAMGHLTYKQLYDNRILSMSYIYKHYIDKKTGEEFFVDAGQTSELKRRHKRQMKFWRDADLEGRILKEDILLLSMHGADLQDDSKLVPIIERMFHFDNLSDVINFAHDVQDMIAKIPNGFNNPLLTMNAVATTTSGRTFNKKSIILGDGVLQFLFDTGLQKTGPDFIHSHEFAHHVQFELDLAVPPGHNIVNDDRRKELMADALAGYWLAHDLGGDFDFNEISEFQRAAFATGDCKTDDPNHHGLPSQRQCASIWGANVALPDDRPILDPNQFMRHFDESYEALLALDDAVCTLVEESSSYDESDELGRYDIGDWPDVDQVSNWDAIPSDPGPSKPISLEVWLDKAEKQKQFSLRGEDSWKTPDRQGGMSNSIADRGSYDEGPRQIRTGIQCALPWMTCPSSPAAKRMELPRCLFLSCALVLVVLINI</sequence>
<reference evidence="3 4" key="1">
    <citation type="journal article" date="2012" name="Genome Biol.">
        <title>Genome and low-iron response of an oceanic diatom adapted to chronic iron limitation.</title>
        <authorList>
            <person name="Lommer M."/>
            <person name="Specht M."/>
            <person name="Roy A.S."/>
            <person name="Kraemer L."/>
            <person name="Andreson R."/>
            <person name="Gutowska M.A."/>
            <person name="Wolf J."/>
            <person name="Bergner S.V."/>
            <person name="Schilhabel M.B."/>
            <person name="Klostermeier U.C."/>
            <person name="Beiko R.G."/>
            <person name="Rosenstiel P."/>
            <person name="Hippler M."/>
            <person name="Laroche J."/>
        </authorList>
    </citation>
    <scope>NUCLEOTIDE SEQUENCE [LARGE SCALE GENOMIC DNA]</scope>
    <source>
        <strain evidence="3 4">CCMP1005</strain>
    </source>
</reference>
<dbReference type="AlphaFoldDB" id="K0SRL1"/>
<protein>
    <submittedName>
        <fullName evidence="3">Uncharacterized protein</fullName>
    </submittedName>
</protein>
<accession>K0SRL1</accession>
<feature type="compositionally biased region" description="Polar residues" evidence="1">
    <location>
        <begin position="9"/>
        <end position="19"/>
    </location>
</feature>
<name>K0SRL1_THAOC</name>
<organism evidence="3 4">
    <name type="scientific">Thalassiosira oceanica</name>
    <name type="common">Marine diatom</name>
    <dbReference type="NCBI Taxonomy" id="159749"/>
    <lineage>
        <taxon>Eukaryota</taxon>
        <taxon>Sar</taxon>
        <taxon>Stramenopiles</taxon>
        <taxon>Ochrophyta</taxon>
        <taxon>Bacillariophyta</taxon>
        <taxon>Coscinodiscophyceae</taxon>
        <taxon>Thalassiosirophycidae</taxon>
        <taxon>Thalassiosirales</taxon>
        <taxon>Thalassiosiraceae</taxon>
        <taxon>Thalassiosira</taxon>
    </lineage>
</organism>
<proteinExistence type="predicted"/>
<comment type="caution">
    <text evidence="3">The sequence shown here is derived from an EMBL/GenBank/DDBJ whole genome shotgun (WGS) entry which is preliminary data.</text>
</comment>
<dbReference type="eggNOG" id="ENOG502QY8P">
    <property type="taxonomic scope" value="Eukaryota"/>
</dbReference>
<feature type="compositionally biased region" description="Basic and acidic residues" evidence="1">
    <location>
        <begin position="504"/>
        <end position="515"/>
    </location>
</feature>
<feature type="region of interest" description="Disordered" evidence="1">
    <location>
        <begin position="504"/>
        <end position="531"/>
    </location>
</feature>
<gene>
    <name evidence="3" type="ORF">THAOC_18604</name>
</gene>
<evidence type="ECO:0000256" key="2">
    <source>
        <dbReference type="SAM" id="Phobius"/>
    </source>
</evidence>
<feature type="region of interest" description="Disordered" evidence="1">
    <location>
        <begin position="1"/>
        <end position="27"/>
    </location>
</feature>